<dbReference type="Proteomes" id="UP000588112">
    <property type="component" value="Unassembled WGS sequence"/>
</dbReference>
<evidence type="ECO:0000256" key="1">
    <source>
        <dbReference type="ARBA" id="ARBA00023002"/>
    </source>
</evidence>
<accession>A0A7W8Z9U6</accession>
<dbReference type="PANTHER" id="PTHR13847:SF289">
    <property type="entry name" value="GLYCINE OXIDASE"/>
    <property type="match status" value="1"/>
</dbReference>
<dbReference type="AlphaFoldDB" id="A0A7W8Z9U6"/>
<dbReference type="Pfam" id="PF01266">
    <property type="entry name" value="DAO"/>
    <property type="match status" value="1"/>
</dbReference>
<proteinExistence type="predicted"/>
<dbReference type="GO" id="GO:0005737">
    <property type="term" value="C:cytoplasm"/>
    <property type="evidence" value="ECO:0007669"/>
    <property type="project" value="TreeGrafter"/>
</dbReference>
<dbReference type="Gene3D" id="3.50.50.60">
    <property type="entry name" value="FAD/NAD(P)-binding domain"/>
    <property type="match status" value="1"/>
</dbReference>
<dbReference type="SUPFAM" id="SSF54373">
    <property type="entry name" value="FAD-linked reductases, C-terminal domain"/>
    <property type="match status" value="1"/>
</dbReference>
<dbReference type="InterPro" id="IPR006076">
    <property type="entry name" value="FAD-dep_OxRdtase"/>
</dbReference>
<evidence type="ECO:0000313" key="4">
    <source>
        <dbReference type="Proteomes" id="UP000588112"/>
    </source>
</evidence>
<organism evidence="3 4">
    <name type="scientific">Sphaerisporangium krabiense</name>
    <dbReference type="NCBI Taxonomy" id="763782"/>
    <lineage>
        <taxon>Bacteria</taxon>
        <taxon>Bacillati</taxon>
        <taxon>Actinomycetota</taxon>
        <taxon>Actinomycetes</taxon>
        <taxon>Streptosporangiales</taxon>
        <taxon>Streptosporangiaceae</taxon>
        <taxon>Sphaerisporangium</taxon>
    </lineage>
</organism>
<dbReference type="GO" id="GO:0043799">
    <property type="term" value="F:glycine oxidase activity"/>
    <property type="evidence" value="ECO:0007669"/>
    <property type="project" value="UniProtKB-EC"/>
</dbReference>
<dbReference type="InterPro" id="IPR036188">
    <property type="entry name" value="FAD/NAD-bd_sf"/>
</dbReference>
<evidence type="ECO:0000259" key="2">
    <source>
        <dbReference type="Pfam" id="PF01266"/>
    </source>
</evidence>
<dbReference type="PANTHER" id="PTHR13847">
    <property type="entry name" value="SARCOSINE DEHYDROGENASE-RELATED"/>
    <property type="match status" value="1"/>
</dbReference>
<keyword evidence="1 3" id="KW-0560">Oxidoreductase</keyword>
<dbReference type="RefSeq" id="WP_184616653.1">
    <property type="nucleotide sequence ID" value="NZ_BOOS01000044.1"/>
</dbReference>
<evidence type="ECO:0000313" key="3">
    <source>
        <dbReference type="EMBL" id="MBB5630149.1"/>
    </source>
</evidence>
<dbReference type="Gene3D" id="3.30.9.10">
    <property type="entry name" value="D-Amino Acid Oxidase, subunit A, domain 2"/>
    <property type="match status" value="1"/>
</dbReference>
<feature type="domain" description="FAD dependent oxidoreductase" evidence="2">
    <location>
        <begin position="7"/>
        <end position="345"/>
    </location>
</feature>
<dbReference type="EMBL" id="JACHBR010000002">
    <property type="protein sequence ID" value="MBB5630149.1"/>
    <property type="molecule type" value="Genomic_DNA"/>
</dbReference>
<dbReference type="EC" id="1.4.3.19" evidence="3"/>
<name>A0A7W8Z9U6_9ACTN</name>
<dbReference type="SUPFAM" id="SSF51905">
    <property type="entry name" value="FAD/NAD(P)-binding domain"/>
    <property type="match status" value="1"/>
</dbReference>
<sequence length="365" mass="37377">MAQTRYDVAVIGAGVVGASAARRLAAQGASVIALDAHGLGGRGSRAAAGVGVPSVRLLADPLMLSFAEAGRKQLFTDLDEITGGDPGRLRTEAGVIRLVRTPQQREELEGAATAHPGYLGTWYDAAGLPELEPLLSPDKLHGAYFDPSGLVMDADGYVSLLQQAATAAGARIRLASPVLGVERTADGVELTTHDGTVQADRVVLAAGAWSGAIPGLPTLPIRPLRGQMLRVDAPVTLRHVVSGSLYAAPSRSGTVVVGATEEKTGFTETVTPEGLMVLTAFLSRTLPRLGGGTLRDVWSGLRAAAPGGRPLLGFLPGDDRVIAATGHGGQGILTGALTGLAVAALIAGDQNEWSTAFTPGAEPTR</sequence>
<comment type="caution">
    <text evidence="3">The sequence shown here is derived from an EMBL/GenBank/DDBJ whole genome shotgun (WGS) entry which is preliminary data.</text>
</comment>
<gene>
    <name evidence="3" type="ORF">BJ981_005913</name>
</gene>
<protein>
    <submittedName>
        <fullName evidence="3">Glycine oxidase</fullName>
        <ecNumber evidence="3">1.4.3.19</ecNumber>
    </submittedName>
</protein>
<keyword evidence="4" id="KW-1185">Reference proteome</keyword>
<reference evidence="3 4" key="1">
    <citation type="submission" date="2020-08" db="EMBL/GenBank/DDBJ databases">
        <title>Sequencing the genomes of 1000 actinobacteria strains.</title>
        <authorList>
            <person name="Klenk H.-P."/>
        </authorList>
    </citation>
    <scope>NUCLEOTIDE SEQUENCE [LARGE SCALE GENOMIC DNA]</scope>
    <source>
        <strain evidence="3 4">DSM 45790</strain>
    </source>
</reference>